<keyword evidence="5" id="KW-0902">Two-component regulatory system</keyword>
<keyword evidence="4 7" id="KW-0418">Kinase</keyword>
<organism evidence="7 8">
    <name type="scientific">Halogranum amylolyticum</name>
    <dbReference type="NCBI Taxonomy" id="660520"/>
    <lineage>
        <taxon>Archaea</taxon>
        <taxon>Methanobacteriati</taxon>
        <taxon>Methanobacteriota</taxon>
        <taxon>Stenosarchaea group</taxon>
        <taxon>Halobacteria</taxon>
        <taxon>Halobacteriales</taxon>
        <taxon>Haloferacaceae</taxon>
    </lineage>
</organism>
<dbReference type="InterPro" id="IPR003594">
    <property type="entry name" value="HATPase_dom"/>
</dbReference>
<protein>
    <recommendedName>
        <fullName evidence="2">histidine kinase</fullName>
        <ecNumber evidence="2">2.7.13.3</ecNumber>
    </recommendedName>
</protein>
<dbReference type="SMART" id="SM00388">
    <property type="entry name" value="HisKA"/>
    <property type="match status" value="1"/>
</dbReference>
<dbReference type="InterPro" id="IPR005467">
    <property type="entry name" value="His_kinase_dom"/>
</dbReference>
<feature type="domain" description="Histidine kinase" evidence="6">
    <location>
        <begin position="130"/>
        <end position="316"/>
    </location>
</feature>
<keyword evidence="8" id="KW-1185">Reference proteome</keyword>
<evidence type="ECO:0000256" key="3">
    <source>
        <dbReference type="ARBA" id="ARBA00022679"/>
    </source>
</evidence>
<dbReference type="InterPro" id="IPR036890">
    <property type="entry name" value="HATPase_C_sf"/>
</dbReference>
<dbReference type="Gene3D" id="1.10.287.130">
    <property type="match status" value="1"/>
</dbReference>
<dbReference type="SUPFAM" id="SSF47384">
    <property type="entry name" value="Homodimeric domain of signal transducing histidine kinase"/>
    <property type="match status" value="1"/>
</dbReference>
<dbReference type="CDD" id="cd00082">
    <property type="entry name" value="HisKA"/>
    <property type="match status" value="1"/>
</dbReference>
<dbReference type="EMBL" id="FODV01000012">
    <property type="protein sequence ID" value="SEP05557.1"/>
    <property type="molecule type" value="Genomic_DNA"/>
</dbReference>
<dbReference type="RefSeq" id="WP_089826416.1">
    <property type="nucleotide sequence ID" value="NZ_FODV01000012.1"/>
</dbReference>
<dbReference type="GO" id="GO:0000155">
    <property type="term" value="F:phosphorelay sensor kinase activity"/>
    <property type="evidence" value="ECO:0007669"/>
    <property type="project" value="InterPro"/>
</dbReference>
<keyword evidence="3" id="KW-0808">Transferase</keyword>
<gene>
    <name evidence="7" type="ORF">SAMN04487948_11245</name>
</gene>
<dbReference type="InterPro" id="IPR003661">
    <property type="entry name" value="HisK_dim/P_dom"/>
</dbReference>
<evidence type="ECO:0000256" key="5">
    <source>
        <dbReference type="ARBA" id="ARBA00023012"/>
    </source>
</evidence>
<comment type="catalytic activity">
    <reaction evidence="1">
        <text>ATP + protein L-histidine = ADP + protein N-phospho-L-histidine.</text>
        <dbReference type="EC" id="2.7.13.3"/>
    </reaction>
</comment>
<dbReference type="PANTHER" id="PTHR43711:SF1">
    <property type="entry name" value="HISTIDINE KINASE 1"/>
    <property type="match status" value="1"/>
</dbReference>
<dbReference type="SMART" id="SM00387">
    <property type="entry name" value="HATPase_c"/>
    <property type="match status" value="1"/>
</dbReference>
<dbReference type="OrthoDB" id="8127at2157"/>
<evidence type="ECO:0000256" key="4">
    <source>
        <dbReference type="ARBA" id="ARBA00022777"/>
    </source>
</evidence>
<dbReference type="PROSITE" id="PS50109">
    <property type="entry name" value="HIS_KIN"/>
    <property type="match status" value="1"/>
</dbReference>
<evidence type="ECO:0000313" key="8">
    <source>
        <dbReference type="Proteomes" id="UP000199126"/>
    </source>
</evidence>
<evidence type="ECO:0000256" key="2">
    <source>
        <dbReference type="ARBA" id="ARBA00012438"/>
    </source>
</evidence>
<reference evidence="8" key="1">
    <citation type="submission" date="2016-10" db="EMBL/GenBank/DDBJ databases">
        <authorList>
            <person name="Varghese N."/>
            <person name="Submissions S."/>
        </authorList>
    </citation>
    <scope>NUCLEOTIDE SEQUENCE [LARGE SCALE GENOMIC DNA]</scope>
    <source>
        <strain evidence="8">CGMCC 1.10121</strain>
    </source>
</reference>
<dbReference type="Pfam" id="PF02518">
    <property type="entry name" value="HATPase_c"/>
    <property type="match status" value="1"/>
</dbReference>
<dbReference type="Proteomes" id="UP000199126">
    <property type="component" value="Unassembled WGS sequence"/>
</dbReference>
<dbReference type="AlphaFoldDB" id="A0A1H8URB6"/>
<sequence>MIAPDTSPLFRSFPDPLVSYRIEDGNAVVSAVNTAFENVFGVQQADVVDDALSEYLPEHRGDGDRRQHRRITVETGRDADDKPRRFSLRHVSHSEREETGYLVFTEETSADRRARAAESRAERAERLASVAAHDLRNPLEVAKIRLEAAHETGETEHFEKVEDALDRIQQIVRDVLAVGGRATSTERVSLADVARAAWSTVDTADATLDVREGLPTVVADVDHLRQLFENLFRNAVEHAGPDVTVTVGATEEGFFVGDDGPGVPPADRDSVLDPGYSTAEGNTGLGLAIVAQIADAHEWRLSVGATESGGARFAFSGVDVVEAKAE</sequence>
<accession>A0A1H8URB6</accession>
<dbReference type="InterPro" id="IPR036097">
    <property type="entry name" value="HisK_dim/P_sf"/>
</dbReference>
<dbReference type="InterPro" id="IPR050736">
    <property type="entry name" value="Sensor_HK_Regulatory"/>
</dbReference>
<dbReference type="SUPFAM" id="SSF55874">
    <property type="entry name" value="ATPase domain of HSP90 chaperone/DNA topoisomerase II/histidine kinase"/>
    <property type="match status" value="1"/>
</dbReference>
<dbReference type="EC" id="2.7.13.3" evidence="2"/>
<dbReference type="Gene3D" id="3.30.565.10">
    <property type="entry name" value="Histidine kinase-like ATPase, C-terminal domain"/>
    <property type="match status" value="1"/>
</dbReference>
<evidence type="ECO:0000313" key="7">
    <source>
        <dbReference type="EMBL" id="SEP05557.1"/>
    </source>
</evidence>
<evidence type="ECO:0000256" key="1">
    <source>
        <dbReference type="ARBA" id="ARBA00000085"/>
    </source>
</evidence>
<name>A0A1H8URB6_9EURY</name>
<dbReference type="PANTHER" id="PTHR43711">
    <property type="entry name" value="TWO-COMPONENT HISTIDINE KINASE"/>
    <property type="match status" value="1"/>
</dbReference>
<proteinExistence type="predicted"/>
<dbReference type="Pfam" id="PF00512">
    <property type="entry name" value="HisKA"/>
    <property type="match status" value="1"/>
</dbReference>
<evidence type="ECO:0000259" key="6">
    <source>
        <dbReference type="PROSITE" id="PS50109"/>
    </source>
</evidence>